<keyword evidence="3" id="KW-1185">Reference proteome</keyword>
<evidence type="ECO:0000313" key="2">
    <source>
        <dbReference type="EMBL" id="KAH3876059.1"/>
    </source>
</evidence>
<feature type="region of interest" description="Disordered" evidence="1">
    <location>
        <begin position="25"/>
        <end position="58"/>
    </location>
</feature>
<organism evidence="2 3">
    <name type="scientific">Dreissena polymorpha</name>
    <name type="common">Zebra mussel</name>
    <name type="synonym">Mytilus polymorpha</name>
    <dbReference type="NCBI Taxonomy" id="45954"/>
    <lineage>
        <taxon>Eukaryota</taxon>
        <taxon>Metazoa</taxon>
        <taxon>Spiralia</taxon>
        <taxon>Lophotrochozoa</taxon>
        <taxon>Mollusca</taxon>
        <taxon>Bivalvia</taxon>
        <taxon>Autobranchia</taxon>
        <taxon>Heteroconchia</taxon>
        <taxon>Euheterodonta</taxon>
        <taxon>Imparidentia</taxon>
        <taxon>Neoheterodontei</taxon>
        <taxon>Myida</taxon>
        <taxon>Dreissenoidea</taxon>
        <taxon>Dreissenidae</taxon>
        <taxon>Dreissena</taxon>
    </lineage>
</organism>
<dbReference type="Proteomes" id="UP000828390">
    <property type="component" value="Unassembled WGS sequence"/>
</dbReference>
<sequence length="58" mass="6283">MLPGHCRGITRNSNSQILEANAVSGLASSRNSNPGNRSIQRLPIAVRNHQSEEKGMNL</sequence>
<dbReference type="AlphaFoldDB" id="A0A9D4RPG6"/>
<protein>
    <submittedName>
        <fullName evidence="2">Uncharacterized protein</fullName>
    </submittedName>
</protein>
<proteinExistence type="predicted"/>
<gene>
    <name evidence="2" type="ORF">DPMN_039339</name>
</gene>
<name>A0A9D4RPG6_DREPO</name>
<dbReference type="EMBL" id="JAIWYP010000002">
    <property type="protein sequence ID" value="KAH3876059.1"/>
    <property type="molecule type" value="Genomic_DNA"/>
</dbReference>
<comment type="caution">
    <text evidence="2">The sequence shown here is derived from an EMBL/GenBank/DDBJ whole genome shotgun (WGS) entry which is preliminary data.</text>
</comment>
<feature type="compositionally biased region" description="Polar residues" evidence="1">
    <location>
        <begin position="26"/>
        <end position="39"/>
    </location>
</feature>
<reference evidence="2" key="2">
    <citation type="submission" date="2020-11" db="EMBL/GenBank/DDBJ databases">
        <authorList>
            <person name="McCartney M.A."/>
            <person name="Auch B."/>
            <person name="Kono T."/>
            <person name="Mallez S."/>
            <person name="Becker A."/>
            <person name="Gohl D.M."/>
            <person name="Silverstein K.A.T."/>
            <person name="Koren S."/>
            <person name="Bechman K.B."/>
            <person name="Herman A."/>
            <person name="Abrahante J.E."/>
            <person name="Garbe J."/>
        </authorList>
    </citation>
    <scope>NUCLEOTIDE SEQUENCE</scope>
    <source>
        <strain evidence="2">Duluth1</strain>
        <tissue evidence="2">Whole animal</tissue>
    </source>
</reference>
<accession>A0A9D4RPG6</accession>
<feature type="compositionally biased region" description="Basic and acidic residues" evidence="1">
    <location>
        <begin position="49"/>
        <end position="58"/>
    </location>
</feature>
<evidence type="ECO:0000256" key="1">
    <source>
        <dbReference type="SAM" id="MobiDB-lite"/>
    </source>
</evidence>
<evidence type="ECO:0000313" key="3">
    <source>
        <dbReference type="Proteomes" id="UP000828390"/>
    </source>
</evidence>
<reference evidence="2" key="1">
    <citation type="journal article" date="2019" name="bioRxiv">
        <title>The Genome of the Zebra Mussel, Dreissena polymorpha: A Resource for Invasive Species Research.</title>
        <authorList>
            <person name="McCartney M.A."/>
            <person name="Auch B."/>
            <person name="Kono T."/>
            <person name="Mallez S."/>
            <person name="Zhang Y."/>
            <person name="Obille A."/>
            <person name="Becker A."/>
            <person name="Abrahante J.E."/>
            <person name="Garbe J."/>
            <person name="Badalamenti J.P."/>
            <person name="Herman A."/>
            <person name="Mangelson H."/>
            <person name="Liachko I."/>
            <person name="Sullivan S."/>
            <person name="Sone E.D."/>
            <person name="Koren S."/>
            <person name="Silverstein K.A.T."/>
            <person name="Beckman K.B."/>
            <person name="Gohl D.M."/>
        </authorList>
    </citation>
    <scope>NUCLEOTIDE SEQUENCE</scope>
    <source>
        <strain evidence="2">Duluth1</strain>
        <tissue evidence="2">Whole animal</tissue>
    </source>
</reference>